<name>A0ABU6NBB9_9BACI</name>
<organism evidence="3 4">
    <name type="scientific">Bacillus xiapuensis</name>
    <dbReference type="NCBI Taxonomy" id="2014075"/>
    <lineage>
        <taxon>Bacteria</taxon>
        <taxon>Bacillati</taxon>
        <taxon>Bacillota</taxon>
        <taxon>Bacilli</taxon>
        <taxon>Bacillales</taxon>
        <taxon>Bacillaceae</taxon>
        <taxon>Bacillus</taxon>
    </lineage>
</organism>
<accession>A0ABU6NBB9</accession>
<dbReference type="InterPro" id="IPR032272">
    <property type="entry name" value="DUF4834"/>
</dbReference>
<reference evidence="3 4" key="1">
    <citation type="submission" date="2023-03" db="EMBL/GenBank/DDBJ databases">
        <title>Bacillus Genome Sequencing.</title>
        <authorList>
            <person name="Dunlap C."/>
        </authorList>
    </citation>
    <scope>NUCLEOTIDE SEQUENCE [LARGE SCALE GENOMIC DNA]</scope>
    <source>
        <strain evidence="3 4">B-14544</strain>
    </source>
</reference>
<protein>
    <recommendedName>
        <fullName evidence="5">Transmembrane protein</fullName>
    </recommendedName>
</protein>
<dbReference type="Proteomes" id="UP001330749">
    <property type="component" value="Unassembled WGS sequence"/>
</dbReference>
<evidence type="ECO:0000313" key="4">
    <source>
        <dbReference type="Proteomes" id="UP001330749"/>
    </source>
</evidence>
<sequence length="81" mass="9679">MQDWWIYHHFINTIWFLLFLLSIPSILGLGILFYYLKNVLQEGNHNDQNSQQVDNQNQNQNTQQAQNQENQNSQQVQEQST</sequence>
<evidence type="ECO:0008006" key="5">
    <source>
        <dbReference type="Google" id="ProtNLM"/>
    </source>
</evidence>
<keyword evidence="2" id="KW-0472">Membrane</keyword>
<feature type="compositionally biased region" description="Low complexity" evidence="1">
    <location>
        <begin position="46"/>
        <end position="81"/>
    </location>
</feature>
<feature type="transmembrane region" description="Helical" evidence="2">
    <location>
        <begin position="14"/>
        <end position="36"/>
    </location>
</feature>
<feature type="region of interest" description="Disordered" evidence="1">
    <location>
        <begin position="45"/>
        <end position="81"/>
    </location>
</feature>
<gene>
    <name evidence="3" type="ORF">P4447_13850</name>
</gene>
<evidence type="ECO:0000313" key="3">
    <source>
        <dbReference type="EMBL" id="MED3563518.1"/>
    </source>
</evidence>
<comment type="caution">
    <text evidence="3">The sequence shown here is derived from an EMBL/GenBank/DDBJ whole genome shotgun (WGS) entry which is preliminary data.</text>
</comment>
<keyword evidence="2" id="KW-0812">Transmembrane</keyword>
<evidence type="ECO:0000256" key="2">
    <source>
        <dbReference type="SAM" id="Phobius"/>
    </source>
</evidence>
<dbReference type="EMBL" id="JARMQG010000185">
    <property type="protein sequence ID" value="MED3563518.1"/>
    <property type="molecule type" value="Genomic_DNA"/>
</dbReference>
<keyword evidence="4" id="KW-1185">Reference proteome</keyword>
<dbReference type="Pfam" id="PF16118">
    <property type="entry name" value="DUF4834"/>
    <property type="match status" value="1"/>
</dbReference>
<dbReference type="RefSeq" id="WP_327968575.1">
    <property type="nucleotide sequence ID" value="NZ_JARMQG010000185.1"/>
</dbReference>
<proteinExistence type="predicted"/>
<keyword evidence="2" id="KW-1133">Transmembrane helix</keyword>
<evidence type="ECO:0000256" key="1">
    <source>
        <dbReference type="SAM" id="MobiDB-lite"/>
    </source>
</evidence>